<evidence type="ECO:0000256" key="1">
    <source>
        <dbReference type="SAM" id="MobiDB-lite"/>
    </source>
</evidence>
<dbReference type="EMBL" id="KV784353">
    <property type="protein sequence ID" value="OEU23611.1"/>
    <property type="molecule type" value="Genomic_DNA"/>
</dbReference>
<protein>
    <submittedName>
        <fullName evidence="2">Uncharacterized protein</fullName>
    </submittedName>
</protein>
<gene>
    <name evidence="2" type="ORF">FRACYDRAFT_233783</name>
</gene>
<reference evidence="2 3" key="1">
    <citation type="submission" date="2016-09" db="EMBL/GenBank/DDBJ databases">
        <title>Extensive genetic diversity and differential bi-allelic expression allows diatom success in the polar Southern Ocean.</title>
        <authorList>
            <consortium name="DOE Joint Genome Institute"/>
            <person name="Mock T."/>
            <person name="Otillar R.P."/>
            <person name="Strauss J."/>
            <person name="Dupont C."/>
            <person name="Frickenhaus S."/>
            <person name="Maumus F."/>
            <person name="Mcmullan M."/>
            <person name="Sanges R."/>
            <person name="Schmutz J."/>
            <person name="Toseland A."/>
            <person name="Valas R."/>
            <person name="Veluchamy A."/>
            <person name="Ward B.J."/>
            <person name="Allen A."/>
            <person name="Barry K."/>
            <person name="Falciatore A."/>
            <person name="Ferrante M."/>
            <person name="Fortunato A.E."/>
            <person name="Gloeckner G."/>
            <person name="Gruber A."/>
            <person name="Hipkin R."/>
            <person name="Janech M."/>
            <person name="Kroth P."/>
            <person name="Leese F."/>
            <person name="Lindquist E."/>
            <person name="Lyon B.R."/>
            <person name="Martin J."/>
            <person name="Mayer C."/>
            <person name="Parker M."/>
            <person name="Quesneville H."/>
            <person name="Raymond J."/>
            <person name="Uhlig C."/>
            <person name="Valentin K.U."/>
            <person name="Worden A.Z."/>
            <person name="Armbrust E.V."/>
            <person name="Bowler C."/>
            <person name="Green B."/>
            <person name="Moulton V."/>
            <person name="Van Oosterhout C."/>
            <person name="Grigoriev I."/>
        </authorList>
    </citation>
    <scope>NUCLEOTIDE SEQUENCE [LARGE SCALE GENOMIC DNA]</scope>
    <source>
        <strain evidence="2 3">CCMP1102</strain>
    </source>
</reference>
<evidence type="ECO:0000313" key="2">
    <source>
        <dbReference type="EMBL" id="OEU23611.1"/>
    </source>
</evidence>
<dbReference type="AlphaFoldDB" id="A0A1E7FZM6"/>
<accession>A0A1E7FZM6</accession>
<feature type="compositionally biased region" description="Low complexity" evidence="1">
    <location>
        <begin position="160"/>
        <end position="169"/>
    </location>
</feature>
<dbReference type="OrthoDB" id="49105at2759"/>
<feature type="compositionally biased region" description="Polar residues" evidence="1">
    <location>
        <begin position="18"/>
        <end position="32"/>
    </location>
</feature>
<organism evidence="2 3">
    <name type="scientific">Fragilariopsis cylindrus CCMP1102</name>
    <dbReference type="NCBI Taxonomy" id="635003"/>
    <lineage>
        <taxon>Eukaryota</taxon>
        <taxon>Sar</taxon>
        <taxon>Stramenopiles</taxon>
        <taxon>Ochrophyta</taxon>
        <taxon>Bacillariophyta</taxon>
        <taxon>Bacillariophyceae</taxon>
        <taxon>Bacillariophycidae</taxon>
        <taxon>Bacillariales</taxon>
        <taxon>Bacillariaceae</taxon>
        <taxon>Fragilariopsis</taxon>
    </lineage>
</organism>
<feature type="compositionally biased region" description="Polar residues" evidence="1">
    <location>
        <begin position="110"/>
        <end position="120"/>
    </location>
</feature>
<feature type="compositionally biased region" description="Basic and acidic residues" evidence="1">
    <location>
        <begin position="122"/>
        <end position="148"/>
    </location>
</feature>
<dbReference type="KEGG" id="fcy:FRACYDRAFT_233783"/>
<name>A0A1E7FZM6_9STRA</name>
<dbReference type="InParanoid" id="A0A1E7FZM6"/>
<feature type="compositionally biased region" description="Acidic residues" evidence="1">
    <location>
        <begin position="81"/>
        <end position="99"/>
    </location>
</feature>
<keyword evidence="3" id="KW-1185">Reference proteome</keyword>
<sequence length="435" mass="49260">MRRVTSTPEIRRLHESSLSRNFPMQISEISNLETHHEHEHEHEHDDDDEEEGVHGVDDECEDHKEGNPSRAVENTPTEHTVEEDPDDFGFFNIDDEDEDYKNNDDNNDDSVQFQEGSSDYEQAEKKEKNRQKELREQEQVALLEDKNSEALAAAVRRRSSGNNNNGGKKSSLRRGSAYGKKDVGIPLDFERKEYNRVLPKPDIFSKAVGDGTGTGGGGMKKSTSRGLFRVSSEPVFVRPVYLENEVEVVEEEEKQPVVAATTTTTAKFANEKESENSSSSSFVGGAMKRRISFGTIKIREHSQTMGDNPSCTYGTPVQLDWDYEELADIKVEDYENFRPSTRTRQQFHLNHFQRRNLLKLNGFTSADINKTKKQVSKIRSQRERTKFFVLNYPALNAVEDAFESGARKVKRAVLKAANNKGSGNGSGIENDRTDE</sequence>
<proteinExistence type="predicted"/>
<feature type="compositionally biased region" description="Basic and acidic residues" evidence="1">
    <location>
        <begin position="33"/>
        <end position="43"/>
    </location>
</feature>
<feature type="region of interest" description="Disordered" evidence="1">
    <location>
        <begin position="1"/>
        <end position="180"/>
    </location>
</feature>
<evidence type="ECO:0000313" key="3">
    <source>
        <dbReference type="Proteomes" id="UP000095751"/>
    </source>
</evidence>
<dbReference type="Proteomes" id="UP000095751">
    <property type="component" value="Unassembled WGS sequence"/>
</dbReference>
<feature type="compositionally biased region" description="Basic and acidic residues" evidence="1">
    <location>
        <begin position="52"/>
        <end position="67"/>
    </location>
</feature>